<dbReference type="EMBL" id="CP136864">
    <property type="protein sequence ID" value="WOJ94500.1"/>
    <property type="molecule type" value="Genomic_DNA"/>
</dbReference>
<dbReference type="RefSeq" id="WP_407349136.1">
    <property type="nucleotide sequence ID" value="NZ_CP136864.1"/>
</dbReference>
<proteinExistence type="predicted"/>
<accession>A0ABZ0I7Q4</accession>
<keyword evidence="1" id="KW-1133">Transmembrane helix</keyword>
<sequence length="125" mass="13630">MNKILRLLVALPGVLFVVTGLRWLVDPSAAATQFAMPLLDGLGRSSQIGDLSGFFLTLGMVILIALITGKRVWYYPAIMLLGFTLLGRILAWLVHDATLAIEMIAVEFVVACLLLFASRKLAERG</sequence>
<feature type="transmembrane region" description="Helical" evidence="1">
    <location>
        <begin position="73"/>
        <end position="93"/>
    </location>
</feature>
<evidence type="ECO:0000256" key="1">
    <source>
        <dbReference type="SAM" id="Phobius"/>
    </source>
</evidence>
<dbReference type="Proteomes" id="UP001626537">
    <property type="component" value="Chromosome"/>
</dbReference>
<feature type="transmembrane region" description="Helical" evidence="1">
    <location>
        <begin position="99"/>
        <end position="117"/>
    </location>
</feature>
<keyword evidence="3" id="KW-1185">Reference proteome</keyword>
<evidence type="ECO:0000313" key="3">
    <source>
        <dbReference type="Proteomes" id="UP001626537"/>
    </source>
</evidence>
<reference evidence="2 3" key="1">
    <citation type="submission" date="2023-10" db="EMBL/GenBank/DDBJ databases">
        <title>Two novel species belonging to the OM43/NOR5 clade.</title>
        <authorList>
            <person name="Park M."/>
        </authorList>
    </citation>
    <scope>NUCLEOTIDE SEQUENCE [LARGE SCALE GENOMIC DNA]</scope>
    <source>
        <strain evidence="2 3">IMCC43200</strain>
    </source>
</reference>
<name>A0ABZ0I7Q4_9GAMM</name>
<keyword evidence="1" id="KW-0812">Transmembrane</keyword>
<evidence type="ECO:0000313" key="2">
    <source>
        <dbReference type="EMBL" id="WOJ94500.1"/>
    </source>
</evidence>
<feature type="transmembrane region" description="Helical" evidence="1">
    <location>
        <begin position="46"/>
        <end position="66"/>
    </location>
</feature>
<keyword evidence="1" id="KW-0472">Membrane</keyword>
<evidence type="ECO:0008006" key="4">
    <source>
        <dbReference type="Google" id="ProtNLM"/>
    </source>
</evidence>
<organism evidence="2 3">
    <name type="scientific">Congregibacter variabilis</name>
    <dbReference type="NCBI Taxonomy" id="3081200"/>
    <lineage>
        <taxon>Bacteria</taxon>
        <taxon>Pseudomonadati</taxon>
        <taxon>Pseudomonadota</taxon>
        <taxon>Gammaproteobacteria</taxon>
        <taxon>Cellvibrionales</taxon>
        <taxon>Halieaceae</taxon>
        <taxon>Congregibacter</taxon>
    </lineage>
</organism>
<protein>
    <recommendedName>
        <fullName evidence="4">DUF4345 domain-containing protein</fullName>
    </recommendedName>
</protein>
<gene>
    <name evidence="2" type="ORF">R0135_04885</name>
</gene>